<feature type="signal peptide" evidence="2">
    <location>
        <begin position="1"/>
        <end position="29"/>
    </location>
</feature>
<dbReference type="EMBL" id="KZ824295">
    <property type="protein sequence ID" value="RAL10406.1"/>
    <property type="molecule type" value="Genomic_DNA"/>
</dbReference>
<dbReference type="GeneID" id="37201416"/>
<gene>
    <name evidence="3" type="ORF">BO97DRAFT_426423</name>
</gene>
<proteinExistence type="predicted"/>
<sequence length="345" mass="37404">MRSGLQKPGAIPFLALLIFSLLSLVPSLAKDWDYHNLPFGHIGYLRSETRHISRAKDSWADVRSRLRMTGGQSKSWLIEGYRQTNPDRKSRPRRPPTDAPSRGSFEAPAILDSDPMAYLAQDSSSAFTRGVRALKALVIRQLDDPQLNPSFPAEIDSSTGQLSTRLSPLFANTSLNVALSHNEDLSRLTSGGGDGDRTIIDTTNLVDVPKWLLSCVRTSWQQACRVGSGYVEIVTGLYGYRDVAGTTSCNCSETMNTNDSSRPRGSRKEAPLGGSLPALPMDENTQAGATTSAVLTESVAAPTQPPPPTATEQPKAVERQAEPERMRSGSCMAIVIAIVAGVMWF</sequence>
<dbReference type="RefSeq" id="XP_025549560.1">
    <property type="nucleotide sequence ID" value="XM_025697127.1"/>
</dbReference>
<dbReference type="Proteomes" id="UP000248961">
    <property type="component" value="Unassembled WGS sequence"/>
</dbReference>
<evidence type="ECO:0000313" key="3">
    <source>
        <dbReference type="EMBL" id="RAL10406.1"/>
    </source>
</evidence>
<keyword evidence="2" id="KW-0732">Signal</keyword>
<feature type="region of interest" description="Disordered" evidence="1">
    <location>
        <begin position="77"/>
        <end position="108"/>
    </location>
</feature>
<accession>A0A395HS86</accession>
<protein>
    <submittedName>
        <fullName evidence="3">Uncharacterized protein</fullName>
    </submittedName>
</protein>
<feature type="region of interest" description="Disordered" evidence="1">
    <location>
        <begin position="249"/>
        <end position="283"/>
    </location>
</feature>
<evidence type="ECO:0000313" key="4">
    <source>
        <dbReference type="Proteomes" id="UP000248961"/>
    </source>
</evidence>
<feature type="region of interest" description="Disordered" evidence="1">
    <location>
        <begin position="298"/>
        <end position="324"/>
    </location>
</feature>
<organism evidence="3 4">
    <name type="scientific">Aspergillus homomorphus (strain CBS 101889)</name>
    <dbReference type="NCBI Taxonomy" id="1450537"/>
    <lineage>
        <taxon>Eukaryota</taxon>
        <taxon>Fungi</taxon>
        <taxon>Dikarya</taxon>
        <taxon>Ascomycota</taxon>
        <taxon>Pezizomycotina</taxon>
        <taxon>Eurotiomycetes</taxon>
        <taxon>Eurotiomycetidae</taxon>
        <taxon>Eurotiales</taxon>
        <taxon>Aspergillaceae</taxon>
        <taxon>Aspergillus</taxon>
        <taxon>Aspergillus subgen. Circumdati</taxon>
    </lineage>
</organism>
<evidence type="ECO:0000256" key="1">
    <source>
        <dbReference type="SAM" id="MobiDB-lite"/>
    </source>
</evidence>
<reference evidence="3 4" key="1">
    <citation type="submission" date="2018-02" db="EMBL/GenBank/DDBJ databases">
        <title>The genomes of Aspergillus section Nigri reveals drivers in fungal speciation.</title>
        <authorList>
            <consortium name="DOE Joint Genome Institute"/>
            <person name="Vesth T.C."/>
            <person name="Nybo J."/>
            <person name="Theobald S."/>
            <person name="Brandl J."/>
            <person name="Frisvad J.C."/>
            <person name="Nielsen K.F."/>
            <person name="Lyhne E.K."/>
            <person name="Kogle M.E."/>
            <person name="Kuo A."/>
            <person name="Riley R."/>
            <person name="Clum A."/>
            <person name="Nolan M."/>
            <person name="Lipzen A."/>
            <person name="Salamov A."/>
            <person name="Henrissat B."/>
            <person name="Wiebenga A."/>
            <person name="De vries R.P."/>
            <person name="Grigoriev I.V."/>
            <person name="Mortensen U.H."/>
            <person name="Andersen M.R."/>
            <person name="Baker S.E."/>
        </authorList>
    </citation>
    <scope>NUCLEOTIDE SEQUENCE [LARGE SCALE GENOMIC DNA]</scope>
    <source>
        <strain evidence="3 4">CBS 101889</strain>
    </source>
</reference>
<keyword evidence="4" id="KW-1185">Reference proteome</keyword>
<feature type="compositionally biased region" description="Basic and acidic residues" evidence="1">
    <location>
        <begin position="315"/>
        <end position="324"/>
    </location>
</feature>
<feature type="chain" id="PRO_5017367706" evidence="2">
    <location>
        <begin position="30"/>
        <end position="345"/>
    </location>
</feature>
<name>A0A395HS86_ASPHC</name>
<evidence type="ECO:0000256" key="2">
    <source>
        <dbReference type="SAM" id="SignalP"/>
    </source>
</evidence>
<dbReference type="VEuPathDB" id="FungiDB:BO97DRAFT_426423"/>
<feature type="compositionally biased region" description="Polar residues" evidence="1">
    <location>
        <begin position="249"/>
        <end position="260"/>
    </location>
</feature>
<dbReference type="OrthoDB" id="4344543at2759"/>
<dbReference type="AlphaFoldDB" id="A0A395HS86"/>